<dbReference type="InterPro" id="IPR000362">
    <property type="entry name" value="Fumarate_lyase_fam"/>
</dbReference>
<dbReference type="EC" id="4.2.1.2" evidence="4"/>
<comment type="similarity">
    <text evidence="1 4">Belongs to the class-II fumarase/aspartase family. Fumarase subfamily.</text>
</comment>
<dbReference type="PANTHER" id="PTHR11444:SF1">
    <property type="entry name" value="FUMARATE HYDRATASE, MITOCHONDRIAL"/>
    <property type="match status" value="1"/>
</dbReference>
<feature type="binding site" evidence="4">
    <location>
        <position position="189"/>
    </location>
    <ligand>
        <name>substrate</name>
    </ligand>
</feature>
<evidence type="ECO:0000256" key="1">
    <source>
        <dbReference type="ARBA" id="ARBA00009084"/>
    </source>
</evidence>
<comment type="catalytic activity">
    <reaction evidence="4">
        <text>(S)-malate = fumarate + H2O</text>
        <dbReference type="Rhea" id="RHEA:12460"/>
        <dbReference type="ChEBI" id="CHEBI:15377"/>
        <dbReference type="ChEBI" id="CHEBI:15589"/>
        <dbReference type="ChEBI" id="CHEBI:29806"/>
        <dbReference type="EC" id="4.2.1.2"/>
    </reaction>
</comment>
<feature type="active site" evidence="4">
    <location>
        <position position="320"/>
    </location>
</feature>
<dbReference type="SUPFAM" id="SSF48557">
    <property type="entry name" value="L-aspartase-like"/>
    <property type="match status" value="1"/>
</dbReference>
<dbReference type="CDD" id="cd01362">
    <property type="entry name" value="Fumarase_classII"/>
    <property type="match status" value="1"/>
</dbReference>
<dbReference type="UniPathway" id="UPA00223">
    <property type="reaction ID" value="UER01007"/>
</dbReference>
<evidence type="ECO:0000259" key="5">
    <source>
        <dbReference type="Pfam" id="PF00206"/>
    </source>
</evidence>
<comment type="subunit">
    <text evidence="4">Homotetramer.</text>
</comment>
<feature type="domain" description="Fumarate lyase N-terminal" evidence="5">
    <location>
        <begin position="12"/>
        <end position="344"/>
    </location>
</feature>
<feature type="binding site" evidence="4">
    <location>
        <begin position="141"/>
        <end position="143"/>
    </location>
    <ligand>
        <name>substrate</name>
    </ligand>
</feature>
<keyword evidence="8" id="KW-1185">Reference proteome</keyword>
<proteinExistence type="inferred from homology"/>
<dbReference type="Pfam" id="PF10415">
    <property type="entry name" value="FumaraseC_C"/>
    <property type="match status" value="1"/>
</dbReference>
<feature type="binding site" evidence="4">
    <location>
        <begin position="100"/>
        <end position="102"/>
    </location>
    <ligand>
        <name>substrate</name>
    </ligand>
</feature>
<dbReference type="PROSITE" id="PS00163">
    <property type="entry name" value="FUMARATE_LYASES"/>
    <property type="match status" value="1"/>
</dbReference>
<dbReference type="OrthoDB" id="9802809at2"/>
<dbReference type="GO" id="GO:0006108">
    <property type="term" value="P:malate metabolic process"/>
    <property type="evidence" value="ECO:0007669"/>
    <property type="project" value="TreeGrafter"/>
</dbReference>
<dbReference type="FunFam" id="1.10.40.30:FF:000002">
    <property type="entry name" value="Fumarate hydratase class II"/>
    <property type="match status" value="1"/>
</dbReference>
<evidence type="ECO:0000256" key="4">
    <source>
        <dbReference type="HAMAP-Rule" id="MF_00743"/>
    </source>
</evidence>
<comment type="pathway">
    <text evidence="4">Carbohydrate metabolism; tricarboxylic acid cycle; (S)-malate from fumarate: step 1/1.</text>
</comment>
<feature type="binding site" description="in site B" evidence="4">
    <location>
        <begin position="131"/>
        <end position="134"/>
    </location>
    <ligand>
        <name>substrate</name>
    </ligand>
</feature>
<dbReference type="FunFam" id="1.20.200.10:FF:000001">
    <property type="entry name" value="Fumarate hydratase, mitochondrial"/>
    <property type="match status" value="1"/>
</dbReference>
<dbReference type="AlphaFoldDB" id="A0A317DX84"/>
<dbReference type="InterPro" id="IPR024083">
    <property type="entry name" value="Fumarase/histidase_N"/>
</dbReference>
<dbReference type="HAMAP" id="MF_00743">
    <property type="entry name" value="FumaraseC"/>
    <property type="match status" value="1"/>
</dbReference>
<name>A0A317DX84_9PROT</name>
<feature type="site" description="Important for catalytic activity" evidence="4">
    <location>
        <position position="333"/>
    </location>
</feature>
<evidence type="ECO:0000313" key="7">
    <source>
        <dbReference type="EMBL" id="PWR18540.1"/>
    </source>
</evidence>
<comment type="function">
    <text evidence="4">Involved in the TCA cycle. Catalyzes the stereospecific interconversion of fumarate to L-malate.</text>
</comment>
<evidence type="ECO:0000256" key="3">
    <source>
        <dbReference type="ARBA" id="ARBA00023239"/>
    </source>
</evidence>
<comment type="caution">
    <text evidence="7">The sequence shown here is derived from an EMBL/GenBank/DDBJ whole genome shotgun (WGS) entry which is preliminary data.</text>
</comment>
<dbReference type="RefSeq" id="WP_109907787.1">
    <property type="nucleotide sequence ID" value="NZ_QGLE01000014.1"/>
</dbReference>
<evidence type="ECO:0000259" key="6">
    <source>
        <dbReference type="Pfam" id="PF10415"/>
    </source>
</evidence>
<dbReference type="NCBIfam" id="TIGR00979">
    <property type="entry name" value="fumC_II"/>
    <property type="match status" value="1"/>
</dbReference>
<feature type="active site" description="Proton donor/acceptor" evidence="4">
    <location>
        <position position="190"/>
    </location>
</feature>
<feature type="domain" description="Fumarase C C-terminal" evidence="6">
    <location>
        <begin position="410"/>
        <end position="462"/>
    </location>
</feature>
<dbReference type="FunFam" id="1.10.275.10:FF:000001">
    <property type="entry name" value="Fumarate hydratase, mitochondrial"/>
    <property type="match status" value="1"/>
</dbReference>
<dbReference type="Gene3D" id="1.10.275.10">
    <property type="entry name" value="Fumarase/aspartase (N-terminal domain)"/>
    <property type="match status" value="1"/>
</dbReference>
<dbReference type="InterPro" id="IPR022761">
    <property type="entry name" value="Fumarate_lyase_N"/>
</dbReference>
<keyword evidence="4" id="KW-0963">Cytoplasm</keyword>
<feature type="binding site" evidence="4">
    <location>
        <begin position="326"/>
        <end position="328"/>
    </location>
    <ligand>
        <name>substrate</name>
    </ligand>
</feature>
<organism evidence="7 8">
    <name type="scientific">Zavarzinia aquatilis</name>
    <dbReference type="NCBI Taxonomy" id="2211142"/>
    <lineage>
        <taxon>Bacteria</taxon>
        <taxon>Pseudomonadati</taxon>
        <taxon>Pseudomonadota</taxon>
        <taxon>Alphaproteobacteria</taxon>
        <taxon>Rhodospirillales</taxon>
        <taxon>Zavarziniaceae</taxon>
        <taxon>Zavarzinia</taxon>
    </lineage>
</organism>
<keyword evidence="2 4" id="KW-0816">Tricarboxylic acid cycle</keyword>
<dbReference type="InterPro" id="IPR018951">
    <property type="entry name" value="Fumarase_C_C"/>
</dbReference>
<dbReference type="Gene3D" id="1.20.200.10">
    <property type="entry name" value="Fumarase/aspartase (Central domain)"/>
    <property type="match status" value="1"/>
</dbReference>
<reference evidence="7 8" key="1">
    <citation type="submission" date="2018-05" db="EMBL/GenBank/DDBJ databases">
        <title>Zavarzinia sp. HR-AS.</title>
        <authorList>
            <person name="Lee Y."/>
            <person name="Jeon C.O."/>
        </authorList>
    </citation>
    <scope>NUCLEOTIDE SEQUENCE [LARGE SCALE GENOMIC DNA]</scope>
    <source>
        <strain evidence="7 8">HR-AS</strain>
    </source>
</reference>
<accession>A0A317DX84</accession>
<dbReference type="Proteomes" id="UP000245461">
    <property type="component" value="Unassembled WGS sequence"/>
</dbReference>
<comment type="subcellular location">
    <subcellularLocation>
        <location evidence="4">Cytoplasm</location>
    </subcellularLocation>
</comment>
<dbReference type="InterPro" id="IPR008948">
    <property type="entry name" value="L-Aspartase-like"/>
</dbReference>
<dbReference type="PRINTS" id="PR00149">
    <property type="entry name" value="FUMRATELYASE"/>
</dbReference>
<dbReference type="PRINTS" id="PR00145">
    <property type="entry name" value="ARGSUCLYASE"/>
</dbReference>
<dbReference type="GO" id="GO:0006106">
    <property type="term" value="P:fumarate metabolic process"/>
    <property type="evidence" value="ECO:0007669"/>
    <property type="project" value="InterPro"/>
</dbReference>
<evidence type="ECO:0000256" key="2">
    <source>
        <dbReference type="ARBA" id="ARBA00022532"/>
    </source>
</evidence>
<feature type="binding site" evidence="4">
    <location>
        <position position="321"/>
    </location>
    <ligand>
        <name>substrate</name>
    </ligand>
</feature>
<protein>
    <recommendedName>
        <fullName evidence="4">Fumarate hydratase class II</fullName>
        <shortName evidence="4">Fumarase C</shortName>
        <ecNumber evidence="4">4.2.1.2</ecNumber>
    </recommendedName>
    <alternativeName>
        <fullName evidence="4">Aerobic fumarase</fullName>
    </alternativeName>
    <alternativeName>
        <fullName evidence="4">Iron-independent fumarase</fullName>
    </alternativeName>
</protein>
<dbReference type="InterPro" id="IPR005677">
    <property type="entry name" value="Fum_hydII"/>
</dbReference>
<dbReference type="PANTHER" id="PTHR11444">
    <property type="entry name" value="ASPARTATEAMMONIA/ARGININOSUCCINATE/ADENYLOSUCCINATE LYASE"/>
    <property type="match status" value="1"/>
</dbReference>
<keyword evidence="3 4" id="KW-0456">Lyase</keyword>
<dbReference type="GO" id="GO:0004333">
    <property type="term" value="F:fumarate hydratase activity"/>
    <property type="evidence" value="ECO:0007669"/>
    <property type="project" value="UniProtKB-UniRule"/>
</dbReference>
<dbReference type="GO" id="GO:0006099">
    <property type="term" value="P:tricarboxylic acid cycle"/>
    <property type="evidence" value="ECO:0007669"/>
    <property type="project" value="UniProtKB-UniRule"/>
</dbReference>
<sequence length="467" mass="48982">MGNTRIERDSFGPIEVPADRLWGANTQRSLENFPIGGPAERMPAAIIRGLALVKLAAARVNGALGVLPPELAAAIAEAATEVADGRHADEFPLVIWQTGSGTQSNMNVNEVIANRANDMLGGARGSKSPVHPNDHVNFGQSSNDSFPTAIHVAAAEETARRLLPSLRHLHEALKAKAAEWADVIKMGRTHLQDAVPLTLGQEFGGYAAQLGFAIAGIDHALQGVLDLAQGGTAVGTGLNAIEGFDARVAEELSRLTGIAFRSAPDKFAALAGHEPAAALSAAVEVAAIACFKIASDIRLMGSGPRSGLGELSLPENEPGSSIMPGKVNPTQAEALTMVATRVHGNHTTIAFAASQGHFELNVFKPVIGATLLQSIGLLGDAARSFADRCVAGARANTAKLDESLRRSLMLVTALAPEIGYDNAAKIAKHAHHHDQTLREAALELGLIDADRFDLLVDPRRMLGPDKP</sequence>
<gene>
    <name evidence="4 7" type="primary">fumC</name>
    <name evidence="7" type="ORF">DKG74_18925</name>
</gene>
<dbReference type="Gene3D" id="1.10.40.30">
    <property type="entry name" value="Fumarase/aspartase (C-terminal domain)"/>
    <property type="match status" value="1"/>
</dbReference>
<dbReference type="Pfam" id="PF00206">
    <property type="entry name" value="Lyase_1"/>
    <property type="match status" value="1"/>
</dbReference>
<dbReference type="EMBL" id="QGLE01000014">
    <property type="protein sequence ID" value="PWR18540.1"/>
    <property type="molecule type" value="Genomic_DNA"/>
</dbReference>
<dbReference type="GO" id="GO:0005737">
    <property type="term" value="C:cytoplasm"/>
    <property type="evidence" value="ECO:0007669"/>
    <property type="project" value="UniProtKB-SubCell"/>
</dbReference>
<evidence type="ECO:0000313" key="8">
    <source>
        <dbReference type="Proteomes" id="UP000245461"/>
    </source>
</evidence>
<dbReference type="InterPro" id="IPR020557">
    <property type="entry name" value="Fumarate_lyase_CS"/>
</dbReference>
<comment type="miscellaneous">
    <text evidence="4">There are 2 substrate-binding sites: the catalytic A site, and the non-catalytic B site that may play a role in the transfer of substrate or product between the active site and the solvent. Alternatively, the B site may bind allosteric effectors.</text>
</comment>